<sequence>MSITSTSTITNTSTTILTNKASINSLPTSDRLVDQSSDFQSEKCPDLLSSSRLKLQDTSYKMNTETHQQQHHHDPIKLPSVSILDPNNLKINTHDVSNSSKMFLTNFLCQLYAGNDPQQLLSKPDLLYQPEINDKTKNTCNTSSNLSKLYNFLKYSHQHKCLLSNDCELIFTCPPILNLKSITLPCHAVCEDLLAEALSLPSIGFENCENSSPTVSQQSKPNEDSSSPLDNQYIFKSNDNNSHVSSPYNGTSLGFVYRHAIQCLRQNFTSLVRSPSILQRLSPQQLYELLDSSLVQAPESEILAGLLCWGELQLKLKQKNTCSGVQSSNVYPSRDNETNIQPDKISDNVSIEYQSILTSIIDNPSVINCSLSGNDTSSSITVTEENDLSYFNHWLLLCSGWNNVENSMKTPTSNIDCALRLPSCHLCHGTSTSTTTTTNTTTMNNNANNKSVSSESFILNHNLDKVITYTQLIDLVSIVNLLNEYNLLDCIRPAHLLSPMPNELASVLLRYYCDNYQHLNAHNSSTVVLNSVKTLHNFGFCQNKDFFNSPWNSLIHLIKSSQSICSERQMLFIQKHAVHHQRLHIMNNNNNNVDNFHSQSQSSECTCWEFLLSRKFDQSCNLTNFSPNTTKRIHQSSFNKCHNKSFNLNHQQTYTTDITRDYSQDFSSECDLSFPDLAKKRFGSKSIENNDHNNVNSHFFMNKKFTICCDYKCRDFAYCLLPSSQWTSIIDYYMRLVREFMDDPISHHPCTNNKYIHHILRLRSLWKYGLPDSLESLLVCRINEYMFMLQQPPPSTKQQCYITDCCNPMRNINTLIIKKNNSFVSTTTITTTTTSTASSSSSTSVCSCSLPVMNMTYCEHHTTQRCTFNPSDIGWKSTEITGGSTTITTTTTSRSLYSLSSNNLYNSSGIRNNTINKLTRNSNHHYDHHLVSLGKASQSCSICDDQNGIYSDPNYLLNDGLLFPSVNDCALTKNKSNYHYNLYRSNDQQHCHHRQQSRRQQHQSSDIFYCPPNDHKLSSELLTTNLSSPCYKKVLLNDNDEDKIEKKPICCPYASCSQQTLIQPSPSLSSAISLVHLKNTDGDLRVTFNHNDISSRSSHAAVTEEQYATRLMKLSTKRYDDEDRLHDTVYLPLLLTLQGNVSDQYHHNMSSSFTGKSDLSSDSTNYSSSSSSSSTSFSSPLSSASN</sequence>
<evidence type="ECO:0000313" key="4">
    <source>
        <dbReference type="WBParaSite" id="SCUD_0001140901-mRNA-1"/>
    </source>
</evidence>
<feature type="region of interest" description="Disordered" evidence="1">
    <location>
        <begin position="1152"/>
        <end position="1186"/>
    </location>
</feature>
<reference evidence="2 3" key="2">
    <citation type="submission" date="2018-11" db="EMBL/GenBank/DDBJ databases">
        <authorList>
            <consortium name="Pathogen Informatics"/>
        </authorList>
    </citation>
    <scope>NUCLEOTIDE SEQUENCE [LARGE SCALE GENOMIC DNA]</scope>
    <source>
        <strain evidence="2">Dakar</strain>
        <strain evidence="3">Dakar, Senegal</strain>
    </source>
</reference>
<feature type="region of interest" description="Disordered" evidence="1">
    <location>
        <begin position="211"/>
        <end position="232"/>
    </location>
</feature>
<reference evidence="4" key="1">
    <citation type="submission" date="2016-06" db="UniProtKB">
        <authorList>
            <consortium name="WormBaseParasite"/>
        </authorList>
    </citation>
    <scope>IDENTIFICATION</scope>
</reference>
<organism evidence="4">
    <name type="scientific">Schistosoma curassoni</name>
    <dbReference type="NCBI Taxonomy" id="6186"/>
    <lineage>
        <taxon>Eukaryota</taxon>
        <taxon>Metazoa</taxon>
        <taxon>Spiralia</taxon>
        <taxon>Lophotrochozoa</taxon>
        <taxon>Platyhelminthes</taxon>
        <taxon>Trematoda</taxon>
        <taxon>Digenea</taxon>
        <taxon>Strigeidida</taxon>
        <taxon>Schistosomatoidea</taxon>
        <taxon>Schistosomatidae</taxon>
        <taxon>Schistosoma</taxon>
    </lineage>
</organism>
<dbReference type="STRING" id="6186.A0A183K8S9"/>
<name>A0A183K8S9_9TREM</name>
<dbReference type="Proteomes" id="UP000279833">
    <property type="component" value="Unassembled WGS sequence"/>
</dbReference>
<evidence type="ECO:0000313" key="3">
    <source>
        <dbReference type="Proteomes" id="UP000279833"/>
    </source>
</evidence>
<dbReference type="WBParaSite" id="SCUD_0001140901-mRNA-1">
    <property type="protein sequence ID" value="SCUD_0001140901-mRNA-1"/>
    <property type="gene ID" value="SCUD_0001140901"/>
</dbReference>
<evidence type="ECO:0000313" key="2">
    <source>
        <dbReference type="EMBL" id="VDP44434.1"/>
    </source>
</evidence>
<dbReference type="EMBL" id="UZAK01034395">
    <property type="protein sequence ID" value="VDP44434.1"/>
    <property type="molecule type" value="Genomic_DNA"/>
</dbReference>
<dbReference type="AlphaFoldDB" id="A0A183K8S9"/>
<feature type="compositionally biased region" description="Low complexity" evidence="1">
    <location>
        <begin position="1157"/>
        <end position="1186"/>
    </location>
</feature>
<keyword evidence="3" id="KW-1185">Reference proteome</keyword>
<protein>
    <submittedName>
        <fullName evidence="4">BACK domain-containing protein</fullName>
    </submittedName>
</protein>
<accession>A0A183K8S9</accession>
<proteinExistence type="predicted"/>
<evidence type="ECO:0000256" key="1">
    <source>
        <dbReference type="SAM" id="MobiDB-lite"/>
    </source>
</evidence>
<gene>
    <name evidence="2" type="ORF">SCUD_LOCUS11409</name>
</gene>